<comment type="similarity">
    <text evidence="2">Belongs to the NELF-D family.</text>
</comment>
<dbReference type="GO" id="GO:0003723">
    <property type="term" value="F:RNA binding"/>
    <property type="evidence" value="ECO:0007669"/>
    <property type="project" value="TreeGrafter"/>
</dbReference>
<feature type="region of interest" description="Disordered" evidence="7">
    <location>
        <begin position="388"/>
        <end position="421"/>
    </location>
</feature>
<dbReference type="PANTHER" id="PTHR12144:SF0">
    <property type="entry name" value="NEGATIVE ELONGATION FACTOR C_D"/>
    <property type="match status" value="1"/>
</dbReference>
<keyword evidence="6" id="KW-0539">Nucleus</keyword>
<dbReference type="PANTHER" id="PTHR12144">
    <property type="entry name" value="NEGATIVE ELONGATION FACTOR D"/>
    <property type="match status" value="1"/>
</dbReference>
<evidence type="ECO:0000256" key="4">
    <source>
        <dbReference type="ARBA" id="ARBA00023015"/>
    </source>
</evidence>
<sequence>MVFMVLSYIHAGHCLPADEHPRLHPSSSLTRGWCRALGVHGSRGPRSRRQSATTSNPPLETGDMAAGEELSRLEELLRRPDYVLEPAVKDNVRQYIKAGGKPEVILESLTEGYVGYAHMAMMMVKWMDMVEDEPLTNHDEFFYLKEFTKAKFDPDKFVGIFASQSTRSQGLPWLEGLLSDPRGRKFFYELSASHRNSLLLNFTIQKIMKMGYQDEVAAAGSGLASYFSVFHKLLENKIAALLAVVRRAAEAEAAAGARGGGGNRGGAAALEAARAQAKQEVAALVKDLRDSCEQSQHTYLHVQHMLHYLGNQRGGEALLAVAQQLEADVAAAGPSLPVWSMQKLYAPQGSSAAQVEACNLIGRILQAGPEGTAASDVQRLYGLYSSAPEEAVGSGGDGGVGSSARRQGGSDSGAASAGSLSTAPLQHPRLVQALLACIFNASRPPSSDLLTASADLLARATCTRPVPIQPPKLTTTTDTQQVASQQRQQPGAGSPSAEDPAGAAAATDRAGESRRITETTQMLHWAVGVLSRTHGRFTEEDFAMAPQLHRMPVVAHGLLHAVSCQLGSPAFYDDAAAAAAAVPSLLRISLWVAEWQPHLISKVLSSWSIALTELHRAGLGDLCRLLLDGCVALLRQQATAATACRSYEAVGPSGKTLDPSESGPAVPGGAVREVLDLVEAWSRQGSADPGLLRYFVLQVLAFASPPYSSDFCGAMLRLLLAAGMRATNVRNEAAAALLREFALAAEGLSASFTPPLTAREQHLLAELAASGGGLAPAQRAGT</sequence>
<evidence type="ECO:0000313" key="8">
    <source>
        <dbReference type="EMBL" id="GIL47573.1"/>
    </source>
</evidence>
<feature type="compositionally biased region" description="Low complexity" evidence="7">
    <location>
        <begin position="402"/>
        <end position="421"/>
    </location>
</feature>
<keyword evidence="4" id="KW-0805">Transcription regulation</keyword>
<keyword evidence="5" id="KW-0804">Transcription</keyword>
<keyword evidence="3" id="KW-0678">Repressor</keyword>
<protein>
    <submittedName>
        <fullName evidence="8">Uncharacterized protein</fullName>
    </submittedName>
</protein>
<keyword evidence="9" id="KW-1185">Reference proteome</keyword>
<reference evidence="8" key="1">
    <citation type="journal article" date="2021" name="Proc. Natl. Acad. Sci. U.S.A.">
        <title>Three genomes in the algal genus Volvox reveal the fate of a haploid sex-determining region after a transition to homothallism.</title>
        <authorList>
            <person name="Yamamoto K."/>
            <person name="Hamaji T."/>
            <person name="Kawai-Toyooka H."/>
            <person name="Matsuzaki R."/>
            <person name="Takahashi F."/>
            <person name="Nishimura Y."/>
            <person name="Kawachi M."/>
            <person name="Noguchi H."/>
            <person name="Minakuchi Y."/>
            <person name="Umen J.G."/>
            <person name="Toyoda A."/>
            <person name="Nozaki H."/>
        </authorList>
    </citation>
    <scope>NUCLEOTIDE SEQUENCE</scope>
    <source>
        <strain evidence="8">NIES-3780</strain>
    </source>
</reference>
<evidence type="ECO:0000256" key="2">
    <source>
        <dbReference type="ARBA" id="ARBA00005726"/>
    </source>
</evidence>
<dbReference type="Pfam" id="PF04858">
    <property type="entry name" value="TH1"/>
    <property type="match status" value="2"/>
</dbReference>
<evidence type="ECO:0000256" key="3">
    <source>
        <dbReference type="ARBA" id="ARBA00022491"/>
    </source>
</evidence>
<dbReference type="AlphaFoldDB" id="A0A8J4EVR5"/>
<comment type="caution">
    <text evidence="8">The sequence shown here is derived from an EMBL/GenBank/DDBJ whole genome shotgun (WGS) entry which is preliminary data.</text>
</comment>
<organism evidence="8 9">
    <name type="scientific">Volvox africanus</name>
    <dbReference type="NCBI Taxonomy" id="51714"/>
    <lineage>
        <taxon>Eukaryota</taxon>
        <taxon>Viridiplantae</taxon>
        <taxon>Chlorophyta</taxon>
        <taxon>core chlorophytes</taxon>
        <taxon>Chlorophyceae</taxon>
        <taxon>CS clade</taxon>
        <taxon>Chlamydomonadales</taxon>
        <taxon>Volvocaceae</taxon>
        <taxon>Volvox</taxon>
    </lineage>
</organism>
<evidence type="ECO:0000313" key="9">
    <source>
        <dbReference type="Proteomes" id="UP000747399"/>
    </source>
</evidence>
<dbReference type="InterPro" id="IPR006942">
    <property type="entry name" value="TH1"/>
</dbReference>
<dbReference type="GO" id="GO:0032021">
    <property type="term" value="C:NELF complex"/>
    <property type="evidence" value="ECO:0007669"/>
    <property type="project" value="TreeGrafter"/>
</dbReference>
<evidence type="ECO:0000256" key="5">
    <source>
        <dbReference type="ARBA" id="ARBA00023163"/>
    </source>
</evidence>
<feature type="compositionally biased region" description="Low complexity" evidence="7">
    <location>
        <begin position="490"/>
        <end position="508"/>
    </location>
</feature>
<accession>A0A8J4EVR5</accession>
<name>A0A8J4EVR5_9CHLO</name>
<feature type="region of interest" description="Disordered" evidence="7">
    <location>
        <begin position="39"/>
        <end position="66"/>
    </location>
</feature>
<proteinExistence type="inferred from homology"/>
<feature type="region of interest" description="Disordered" evidence="7">
    <location>
        <begin position="466"/>
        <end position="517"/>
    </location>
</feature>
<dbReference type="EMBL" id="BNCO01000004">
    <property type="protein sequence ID" value="GIL47573.1"/>
    <property type="molecule type" value="Genomic_DNA"/>
</dbReference>
<feature type="compositionally biased region" description="Polar residues" evidence="7">
    <location>
        <begin position="472"/>
        <end position="489"/>
    </location>
</feature>
<dbReference type="Proteomes" id="UP000747399">
    <property type="component" value="Unassembled WGS sequence"/>
</dbReference>
<comment type="subcellular location">
    <subcellularLocation>
        <location evidence="1">Nucleus</location>
    </subcellularLocation>
</comment>
<gene>
    <name evidence="8" type="ORF">Vafri_4367</name>
</gene>
<evidence type="ECO:0000256" key="1">
    <source>
        <dbReference type="ARBA" id="ARBA00004123"/>
    </source>
</evidence>
<dbReference type="GO" id="GO:0034244">
    <property type="term" value="P:negative regulation of transcription elongation by RNA polymerase II"/>
    <property type="evidence" value="ECO:0007669"/>
    <property type="project" value="TreeGrafter"/>
</dbReference>
<evidence type="ECO:0000256" key="7">
    <source>
        <dbReference type="SAM" id="MobiDB-lite"/>
    </source>
</evidence>
<evidence type="ECO:0000256" key="6">
    <source>
        <dbReference type="ARBA" id="ARBA00023242"/>
    </source>
</evidence>